<keyword evidence="2" id="KW-0812">Transmembrane</keyword>
<dbReference type="SUPFAM" id="SSF49265">
    <property type="entry name" value="Fibronectin type III"/>
    <property type="match status" value="2"/>
</dbReference>
<evidence type="ECO:0000256" key="1">
    <source>
        <dbReference type="SAM" id="MobiDB-lite"/>
    </source>
</evidence>
<proteinExistence type="predicted"/>
<keyword evidence="2" id="KW-1133">Transmembrane helix</keyword>
<feature type="signal peptide" evidence="3">
    <location>
        <begin position="1"/>
        <end position="19"/>
    </location>
</feature>
<dbReference type="CDD" id="cd00063">
    <property type="entry name" value="FN3"/>
    <property type="match status" value="1"/>
</dbReference>
<comment type="caution">
    <text evidence="5">The sequence shown here is derived from an EMBL/GenBank/DDBJ whole genome shotgun (WGS) entry which is preliminary data.</text>
</comment>
<dbReference type="InterPro" id="IPR036116">
    <property type="entry name" value="FN3_sf"/>
</dbReference>
<gene>
    <name evidence="5" type="ORF">VZT92_005694</name>
</gene>
<keyword evidence="2" id="KW-0472">Membrane</keyword>
<protein>
    <recommendedName>
        <fullName evidence="4">Fibronectin type-III domain-containing protein</fullName>
    </recommendedName>
</protein>
<accession>A0AAW1FV63</accession>
<dbReference type="GO" id="GO:0004896">
    <property type="term" value="F:cytokine receptor activity"/>
    <property type="evidence" value="ECO:0007669"/>
    <property type="project" value="TreeGrafter"/>
</dbReference>
<dbReference type="Proteomes" id="UP001488805">
    <property type="component" value="Unassembled WGS sequence"/>
</dbReference>
<dbReference type="Pfam" id="PF09294">
    <property type="entry name" value="Interfer-bind"/>
    <property type="match status" value="1"/>
</dbReference>
<dbReference type="AlphaFoldDB" id="A0AAW1FV63"/>
<dbReference type="InterPro" id="IPR050650">
    <property type="entry name" value="Type-II_Cytokine-TF_Rcpt"/>
</dbReference>
<evidence type="ECO:0000313" key="5">
    <source>
        <dbReference type="EMBL" id="KAK9538140.1"/>
    </source>
</evidence>
<organism evidence="5 6">
    <name type="scientific">Zoarces viviparus</name>
    <name type="common">Viviparous eelpout</name>
    <name type="synonym">Blennius viviparus</name>
    <dbReference type="NCBI Taxonomy" id="48416"/>
    <lineage>
        <taxon>Eukaryota</taxon>
        <taxon>Metazoa</taxon>
        <taxon>Chordata</taxon>
        <taxon>Craniata</taxon>
        <taxon>Vertebrata</taxon>
        <taxon>Euteleostomi</taxon>
        <taxon>Actinopterygii</taxon>
        <taxon>Neopterygii</taxon>
        <taxon>Teleostei</taxon>
        <taxon>Neoteleostei</taxon>
        <taxon>Acanthomorphata</taxon>
        <taxon>Eupercaria</taxon>
        <taxon>Perciformes</taxon>
        <taxon>Cottioidei</taxon>
        <taxon>Zoarcales</taxon>
        <taxon>Zoarcidae</taxon>
        <taxon>Zoarcinae</taxon>
        <taxon>Zoarces</taxon>
    </lineage>
</organism>
<dbReference type="PROSITE" id="PS50853">
    <property type="entry name" value="FN3"/>
    <property type="match status" value="2"/>
</dbReference>
<evidence type="ECO:0000256" key="3">
    <source>
        <dbReference type="SAM" id="SignalP"/>
    </source>
</evidence>
<dbReference type="PANTHER" id="PTHR20859">
    <property type="entry name" value="INTERFERON/INTERLEUKIN RECEPTOR"/>
    <property type="match status" value="1"/>
</dbReference>
<feature type="compositionally biased region" description="Acidic residues" evidence="1">
    <location>
        <begin position="506"/>
        <end position="518"/>
    </location>
</feature>
<keyword evidence="3" id="KW-0732">Signal</keyword>
<evidence type="ECO:0000259" key="4">
    <source>
        <dbReference type="PROSITE" id="PS50853"/>
    </source>
</evidence>
<dbReference type="InterPro" id="IPR003961">
    <property type="entry name" value="FN3_dom"/>
</dbReference>
<name>A0AAW1FV63_ZOAVI</name>
<evidence type="ECO:0000313" key="6">
    <source>
        <dbReference type="Proteomes" id="UP001488805"/>
    </source>
</evidence>
<feature type="chain" id="PRO_5043721490" description="Fibronectin type-III domain-containing protein" evidence="3">
    <location>
        <begin position="20"/>
        <end position="525"/>
    </location>
</feature>
<feature type="domain" description="Fibronectin type-III" evidence="4">
    <location>
        <begin position="113"/>
        <end position="215"/>
    </location>
</feature>
<dbReference type="InterPro" id="IPR015373">
    <property type="entry name" value="Interferon/interleukin_rcp_dom"/>
</dbReference>
<dbReference type="Pfam" id="PF01108">
    <property type="entry name" value="Tissue_fac"/>
    <property type="match status" value="1"/>
</dbReference>
<feature type="transmembrane region" description="Helical" evidence="2">
    <location>
        <begin position="220"/>
        <end position="244"/>
    </location>
</feature>
<dbReference type="EMBL" id="JBCEZU010000034">
    <property type="protein sequence ID" value="KAK9538140.1"/>
    <property type="molecule type" value="Genomic_DNA"/>
</dbReference>
<reference evidence="5 6" key="1">
    <citation type="journal article" date="2024" name="Genome Biol. Evol.">
        <title>Chromosome-level genome assembly of the viviparous eelpout Zoarces viviparus.</title>
        <authorList>
            <person name="Fuhrmann N."/>
            <person name="Brasseur M.V."/>
            <person name="Bakowski C.E."/>
            <person name="Podsiadlowski L."/>
            <person name="Prost S."/>
            <person name="Krehenwinkel H."/>
            <person name="Mayer C."/>
        </authorList>
    </citation>
    <scope>NUCLEOTIDE SEQUENCE [LARGE SCALE GENOMIC DNA]</scope>
    <source>
        <strain evidence="5">NO-MEL_2022_Ind0_liver</strain>
    </source>
</reference>
<dbReference type="GO" id="GO:0005886">
    <property type="term" value="C:plasma membrane"/>
    <property type="evidence" value="ECO:0007669"/>
    <property type="project" value="TreeGrafter"/>
</dbReference>
<dbReference type="Gene3D" id="2.60.40.10">
    <property type="entry name" value="Immunoglobulins"/>
    <property type="match status" value="1"/>
</dbReference>
<sequence length="525" mass="57531">MDGWPLVLYLTLLLGPVLSFIPAPVNVSVSSVNFRHVLHWDPGPGTPAGAQYQMTRRVNGRSKKHPSNLTTMTSLKLKLSPNREYVLTVQASYNQTLSEESNRVTFTPFKDTTIGPPKVSLAGCGNCIHLNISLPEADPGLGSRDMKTFSSSFQFQVFWRKHKEPEQSAITTNKSYTVNNLQIDTEYCVRVYIRINTNANTVPSAWNCTFTSVEPSRDPVFLGAVAALLAVIGALMSAMLCLYYTGFLCKLKAALPRVLAVGNEVLSLGHTLTPEKTVPDNISIGTEKQRKHNNPLAPRAATRGTDSDEEEEGENVYLDRDAELSSGESSCQDSVDVLGNSKVAVSGGSGSSTVKAEVQDTEVEVEIRHGGLAQNEAKAEGTEVSFMPEGPVTGQVKEEEEEEEEEEVCESLGNIDLFSVTLAALKRDEGEEQNTRESLTDCVSDLEPLLPTNSERTLSHTDDRTTLALTLPTEEDFGEGGYEARRMNPSSGCLSTRDGETQHEETQEEEEEEEEEEFSGYMGRT</sequence>
<feature type="region of interest" description="Disordered" evidence="1">
    <location>
        <begin position="464"/>
        <end position="525"/>
    </location>
</feature>
<feature type="domain" description="Fibronectin type-III" evidence="4">
    <location>
        <begin position="21"/>
        <end position="112"/>
    </location>
</feature>
<dbReference type="PANTHER" id="PTHR20859:SF53">
    <property type="entry name" value="INTERLEUKIN-22 RECEPTOR SUBUNIT ALPHA-1"/>
    <property type="match status" value="1"/>
</dbReference>
<keyword evidence="6" id="KW-1185">Reference proteome</keyword>
<dbReference type="InterPro" id="IPR013783">
    <property type="entry name" value="Ig-like_fold"/>
</dbReference>
<evidence type="ECO:0000256" key="2">
    <source>
        <dbReference type="SAM" id="Phobius"/>
    </source>
</evidence>
<feature type="region of interest" description="Disordered" evidence="1">
    <location>
        <begin position="277"/>
        <end position="314"/>
    </location>
</feature>